<evidence type="ECO:0000256" key="5">
    <source>
        <dbReference type="ARBA" id="ARBA00022756"/>
    </source>
</evidence>
<evidence type="ECO:0000256" key="7">
    <source>
        <dbReference type="ARBA" id="ARBA00022842"/>
    </source>
</evidence>
<dbReference type="PANTHER" id="PTHR43210:SF5">
    <property type="entry name" value="DETHIOBIOTIN SYNTHETASE"/>
    <property type="match status" value="1"/>
</dbReference>
<dbReference type="AlphaFoldDB" id="A0A1H6FCL5"/>
<dbReference type="EC" id="6.3.3.3" evidence="8"/>
<dbReference type="NCBIfam" id="TIGR00347">
    <property type="entry name" value="bioD"/>
    <property type="match status" value="1"/>
</dbReference>
<reference evidence="9 10" key="1">
    <citation type="submission" date="2016-10" db="EMBL/GenBank/DDBJ databases">
        <authorList>
            <person name="de Groot N.N."/>
        </authorList>
    </citation>
    <scope>NUCLEOTIDE SEQUENCE [LARGE SCALE GENOMIC DNA]</scope>
    <source>
        <strain evidence="9">MBHS1</strain>
    </source>
</reference>
<evidence type="ECO:0000256" key="6">
    <source>
        <dbReference type="ARBA" id="ARBA00022840"/>
    </source>
</evidence>
<feature type="binding site" evidence="8">
    <location>
        <position position="134"/>
    </location>
    <ligand>
        <name>Mg(2+)</name>
        <dbReference type="ChEBI" id="CHEBI:18420"/>
    </ligand>
</feature>
<dbReference type="FunFam" id="3.40.50.300:FF:000292">
    <property type="entry name" value="ATP-dependent dethiobiotin synthetase BioD"/>
    <property type="match status" value="1"/>
</dbReference>
<feature type="binding site" evidence="8">
    <location>
        <position position="55"/>
    </location>
    <ligand>
        <name>substrate</name>
    </ligand>
</feature>
<protein>
    <recommendedName>
        <fullName evidence="8">ATP-dependent dethiobiotin synthetase BioD</fullName>
        <ecNumber evidence="8">6.3.3.3</ecNumber>
    </recommendedName>
    <alternativeName>
        <fullName evidence="8">DTB synthetase</fullName>
        <shortName evidence="8">DTBS</shortName>
    </alternativeName>
    <alternativeName>
        <fullName evidence="8">Dethiobiotin synthase</fullName>
    </alternativeName>
</protein>
<comment type="subunit">
    <text evidence="8">Homodimer.</text>
</comment>
<dbReference type="InterPro" id="IPR004472">
    <property type="entry name" value="DTB_synth_BioD"/>
</dbReference>
<organism evidence="9 10">
    <name type="scientific">Candidatus Venteria ishoeyi</name>
    <dbReference type="NCBI Taxonomy" id="1899563"/>
    <lineage>
        <taxon>Bacteria</taxon>
        <taxon>Pseudomonadati</taxon>
        <taxon>Pseudomonadota</taxon>
        <taxon>Gammaproteobacteria</taxon>
        <taxon>Thiotrichales</taxon>
        <taxon>Thiotrichaceae</taxon>
        <taxon>Venteria</taxon>
    </lineage>
</organism>
<feature type="binding site" evidence="8">
    <location>
        <begin position="194"/>
        <end position="195"/>
    </location>
    <ligand>
        <name>ATP</name>
        <dbReference type="ChEBI" id="CHEBI:30616"/>
    </ligand>
</feature>
<comment type="catalytic activity">
    <reaction evidence="8">
        <text>(7R,8S)-7,8-diammoniononanoate + CO2 + ATP = (4R,5S)-dethiobiotin + ADP + phosphate + 3 H(+)</text>
        <dbReference type="Rhea" id="RHEA:15805"/>
        <dbReference type="ChEBI" id="CHEBI:15378"/>
        <dbReference type="ChEBI" id="CHEBI:16526"/>
        <dbReference type="ChEBI" id="CHEBI:30616"/>
        <dbReference type="ChEBI" id="CHEBI:43474"/>
        <dbReference type="ChEBI" id="CHEBI:149469"/>
        <dbReference type="ChEBI" id="CHEBI:149473"/>
        <dbReference type="ChEBI" id="CHEBI:456216"/>
        <dbReference type="EC" id="6.3.3.3"/>
    </reaction>
</comment>
<feature type="active site" evidence="8">
    <location>
        <position position="51"/>
    </location>
</feature>
<keyword evidence="3 8" id="KW-0479">Metal-binding</keyword>
<dbReference type="HAMAP" id="MF_00336">
    <property type="entry name" value="BioD"/>
    <property type="match status" value="1"/>
</dbReference>
<dbReference type="EMBL" id="FMSV02000529">
    <property type="protein sequence ID" value="SEH07373.1"/>
    <property type="molecule type" value="Genomic_DNA"/>
</dbReference>
<dbReference type="CDD" id="cd03109">
    <property type="entry name" value="DTBS"/>
    <property type="match status" value="1"/>
</dbReference>
<sequence>MCNQKPELTLKNLSANTFFITGTDTGIGKTWTTLALLHHFQRQGIAATGMKPVASGCERDEQGILRNQDALLIQAHSSSSLPYQQVNPFAFEPPIAPHIAATEMGAPLQLDKLVQACQGMQKHCMQNQEHLLIEGVGGWYVPLNEQAGLNDLVQALDVGVILVVGLKLGCINHALLSAQAIINDGCTLVGWVANSLAPPVTEDFAQQQVLESLKARIPAPLLGTLPWCQTLDVAQLAESLTTPLIQ</sequence>
<keyword evidence="2 8" id="KW-0436">Ligase</keyword>
<comment type="pathway">
    <text evidence="8">Cofactor biosynthesis; biotin biosynthesis; biotin from 7,8-diaminononanoate: step 1/2.</text>
</comment>
<evidence type="ECO:0000256" key="1">
    <source>
        <dbReference type="ARBA" id="ARBA00022490"/>
    </source>
</evidence>
<dbReference type="Pfam" id="PF13500">
    <property type="entry name" value="AAA_26"/>
    <property type="match status" value="1"/>
</dbReference>
<feature type="binding site" evidence="8">
    <location>
        <position position="69"/>
    </location>
    <ligand>
        <name>Mg(2+)</name>
        <dbReference type="ChEBI" id="CHEBI:18420"/>
    </ligand>
</feature>
<keyword evidence="5 8" id="KW-0093">Biotin biosynthesis</keyword>
<dbReference type="SUPFAM" id="SSF52540">
    <property type="entry name" value="P-loop containing nucleoside triphosphate hydrolases"/>
    <property type="match status" value="1"/>
</dbReference>
<keyword evidence="1 8" id="KW-0963">Cytoplasm</keyword>
<dbReference type="UniPathway" id="UPA00078">
    <property type="reaction ID" value="UER00161"/>
</dbReference>
<name>A0A1H6FCL5_9GAMM</name>
<dbReference type="GO" id="GO:0004141">
    <property type="term" value="F:dethiobiotin synthase activity"/>
    <property type="evidence" value="ECO:0007669"/>
    <property type="project" value="UniProtKB-UniRule"/>
</dbReference>
<dbReference type="GO" id="GO:0005524">
    <property type="term" value="F:ATP binding"/>
    <property type="evidence" value="ECO:0007669"/>
    <property type="project" value="UniProtKB-UniRule"/>
</dbReference>
<dbReference type="GO" id="GO:0005829">
    <property type="term" value="C:cytosol"/>
    <property type="evidence" value="ECO:0007669"/>
    <property type="project" value="TreeGrafter"/>
</dbReference>
<comment type="caution">
    <text evidence="8">Lacks conserved residue(s) required for the propagation of feature annotation.</text>
</comment>
<keyword evidence="7 8" id="KW-0460">Magnesium</keyword>
<evidence type="ECO:0000313" key="9">
    <source>
        <dbReference type="EMBL" id="SEH07373.1"/>
    </source>
</evidence>
<comment type="similarity">
    <text evidence="8">Belongs to the dethiobiotin synthetase family.</text>
</comment>
<keyword evidence="4 8" id="KW-0547">Nucleotide-binding</keyword>
<dbReference type="Gene3D" id="3.40.50.300">
    <property type="entry name" value="P-loop containing nucleotide triphosphate hydrolases"/>
    <property type="match status" value="1"/>
</dbReference>
<accession>A0A1H6FCL5</accession>
<evidence type="ECO:0000256" key="8">
    <source>
        <dbReference type="HAMAP-Rule" id="MF_00336"/>
    </source>
</evidence>
<evidence type="ECO:0000256" key="3">
    <source>
        <dbReference type="ARBA" id="ARBA00022723"/>
    </source>
</evidence>
<dbReference type="PIRSF" id="PIRSF006755">
    <property type="entry name" value="DTB_synth"/>
    <property type="match status" value="1"/>
</dbReference>
<dbReference type="GO" id="GO:0042803">
    <property type="term" value="F:protein homodimerization activity"/>
    <property type="evidence" value="ECO:0007669"/>
    <property type="project" value="UniProtKB-ARBA"/>
</dbReference>
<evidence type="ECO:0000256" key="4">
    <source>
        <dbReference type="ARBA" id="ARBA00022741"/>
    </source>
</evidence>
<comment type="subcellular location">
    <subcellularLocation>
        <location evidence="8">Cytoplasm</location>
    </subcellularLocation>
</comment>
<evidence type="ECO:0000256" key="2">
    <source>
        <dbReference type="ARBA" id="ARBA00022598"/>
    </source>
</evidence>
<proteinExistence type="inferred from homology"/>
<comment type="function">
    <text evidence="8">Catalyzes a mechanistically unusual reaction, the ATP-dependent insertion of CO2 between the N7 and N8 nitrogen atoms of 7,8-diaminopelargonic acid (DAPA, also called 7,8-diammoniononanoate) to form a ureido ring.</text>
</comment>
<dbReference type="GO" id="GO:0009102">
    <property type="term" value="P:biotin biosynthetic process"/>
    <property type="evidence" value="ECO:0007669"/>
    <property type="project" value="UniProtKB-UniRule"/>
</dbReference>
<feature type="binding site" evidence="8">
    <location>
        <position position="69"/>
    </location>
    <ligand>
        <name>ATP</name>
        <dbReference type="ChEBI" id="CHEBI:30616"/>
    </ligand>
</feature>
<feature type="binding site" evidence="8">
    <location>
        <position position="30"/>
    </location>
    <ligand>
        <name>Mg(2+)</name>
        <dbReference type="ChEBI" id="CHEBI:18420"/>
    </ligand>
</feature>
<comment type="cofactor">
    <cofactor evidence="8">
        <name>Mg(2+)</name>
        <dbReference type="ChEBI" id="CHEBI:18420"/>
    </cofactor>
</comment>
<keyword evidence="6 8" id="KW-0067">ATP-binding</keyword>
<dbReference type="PANTHER" id="PTHR43210">
    <property type="entry name" value="DETHIOBIOTIN SYNTHETASE"/>
    <property type="match status" value="1"/>
</dbReference>
<dbReference type="InterPro" id="IPR027417">
    <property type="entry name" value="P-loop_NTPase"/>
</dbReference>
<dbReference type="GO" id="GO:0000287">
    <property type="term" value="F:magnesium ion binding"/>
    <property type="evidence" value="ECO:0007669"/>
    <property type="project" value="UniProtKB-UniRule"/>
</dbReference>
<feature type="binding site" evidence="8">
    <location>
        <begin position="134"/>
        <end position="137"/>
    </location>
    <ligand>
        <name>ATP</name>
        <dbReference type="ChEBI" id="CHEBI:30616"/>
    </ligand>
</feature>
<keyword evidence="10" id="KW-1185">Reference proteome</keyword>
<dbReference type="OrthoDB" id="9802097at2"/>
<dbReference type="Proteomes" id="UP000236724">
    <property type="component" value="Unassembled WGS sequence"/>
</dbReference>
<evidence type="ECO:0000313" key="10">
    <source>
        <dbReference type="Proteomes" id="UP000236724"/>
    </source>
</evidence>
<gene>
    <name evidence="9" type="primary">bioD1</name>
    <name evidence="8" type="synonym">bioD</name>
    <name evidence="9" type="ORF">MBHS_03248</name>
</gene>